<gene>
    <name evidence="9" type="ORF">KSX_09130</name>
</gene>
<proteinExistence type="predicted"/>
<keyword evidence="3" id="KW-0963">Cytoplasm</keyword>
<evidence type="ECO:0000256" key="2">
    <source>
        <dbReference type="ARBA" id="ARBA00022448"/>
    </source>
</evidence>
<dbReference type="AlphaFoldDB" id="A0A8J3HX95"/>
<dbReference type="GO" id="GO:0009401">
    <property type="term" value="P:phosphoenolpyruvate-dependent sugar phosphotransferase system"/>
    <property type="evidence" value="ECO:0007669"/>
    <property type="project" value="UniProtKB-KW"/>
</dbReference>
<keyword evidence="2" id="KW-0813">Transport</keyword>
<evidence type="ECO:0000256" key="6">
    <source>
        <dbReference type="ARBA" id="ARBA00022683"/>
    </source>
</evidence>
<dbReference type="SUPFAM" id="SSF53062">
    <property type="entry name" value="PTS system fructose IIA component-like"/>
    <property type="match status" value="1"/>
</dbReference>
<evidence type="ECO:0000256" key="1">
    <source>
        <dbReference type="ARBA" id="ARBA00004496"/>
    </source>
</evidence>
<keyword evidence="6" id="KW-0598">Phosphotransferase system</keyword>
<dbReference type="Pfam" id="PF03610">
    <property type="entry name" value="EIIA-man"/>
    <property type="match status" value="1"/>
</dbReference>
<evidence type="ECO:0000256" key="5">
    <source>
        <dbReference type="ARBA" id="ARBA00022679"/>
    </source>
</evidence>
<dbReference type="InterPro" id="IPR051471">
    <property type="entry name" value="Bacterial_PTS_sugar_comp"/>
</dbReference>
<reference evidence="9" key="1">
    <citation type="submission" date="2020-10" db="EMBL/GenBank/DDBJ databases">
        <title>Taxonomic study of unclassified bacteria belonging to the class Ktedonobacteria.</title>
        <authorList>
            <person name="Yabe S."/>
            <person name="Wang C.M."/>
            <person name="Zheng Y."/>
            <person name="Sakai Y."/>
            <person name="Cavaletti L."/>
            <person name="Monciardini P."/>
            <person name="Donadio S."/>
        </authorList>
    </citation>
    <scope>NUCLEOTIDE SEQUENCE</scope>
    <source>
        <strain evidence="9">SOSP1-1</strain>
    </source>
</reference>
<dbReference type="GO" id="GO:0005737">
    <property type="term" value="C:cytoplasm"/>
    <property type="evidence" value="ECO:0007669"/>
    <property type="project" value="UniProtKB-SubCell"/>
</dbReference>
<comment type="subcellular location">
    <subcellularLocation>
        <location evidence="1">Cytoplasm</location>
    </subcellularLocation>
</comment>
<dbReference type="GO" id="GO:0016020">
    <property type="term" value="C:membrane"/>
    <property type="evidence" value="ECO:0007669"/>
    <property type="project" value="InterPro"/>
</dbReference>
<keyword evidence="4 9" id="KW-0762">Sugar transport</keyword>
<feature type="domain" description="PTS EIIA type-4" evidence="8">
    <location>
        <begin position="1"/>
        <end position="122"/>
    </location>
</feature>
<evidence type="ECO:0000313" key="9">
    <source>
        <dbReference type="EMBL" id="GHO42750.1"/>
    </source>
</evidence>
<keyword evidence="5" id="KW-0808">Transferase</keyword>
<dbReference type="Gene3D" id="3.40.50.510">
    <property type="entry name" value="Phosphotransferase system, mannose-type IIA component"/>
    <property type="match status" value="1"/>
</dbReference>
<evidence type="ECO:0000256" key="3">
    <source>
        <dbReference type="ARBA" id="ARBA00022490"/>
    </source>
</evidence>
<dbReference type="PANTHER" id="PTHR33799:SF1">
    <property type="entry name" value="PTS SYSTEM MANNOSE-SPECIFIC EIIAB COMPONENT-RELATED"/>
    <property type="match status" value="1"/>
</dbReference>
<sequence>MIGIILVSHGSLAKGLKDAAEMIVGPQERLVALGMAPQADLAVLRDEIQIAIQQVGDLGGALILVDILGGSPANAGLHLANDKTQVICGTNLPMLLEILTLRANSTIEELASIAVQTAREGIIHLKPQKSE</sequence>
<evidence type="ECO:0000313" key="10">
    <source>
        <dbReference type="Proteomes" id="UP000612362"/>
    </source>
</evidence>
<evidence type="ECO:0000256" key="4">
    <source>
        <dbReference type="ARBA" id="ARBA00022597"/>
    </source>
</evidence>
<comment type="caution">
    <text evidence="9">The sequence shown here is derived from an EMBL/GenBank/DDBJ whole genome shotgun (WGS) entry which is preliminary data.</text>
</comment>
<dbReference type="CDD" id="cd00006">
    <property type="entry name" value="PTS_IIA_man"/>
    <property type="match status" value="1"/>
</dbReference>
<protein>
    <submittedName>
        <fullName evidence="9">PTS sugar transporter</fullName>
    </submittedName>
</protein>
<evidence type="ECO:0000259" key="8">
    <source>
        <dbReference type="PROSITE" id="PS51096"/>
    </source>
</evidence>
<dbReference type="InterPro" id="IPR033887">
    <property type="entry name" value="PTS_IIA_man"/>
</dbReference>
<dbReference type="InterPro" id="IPR036662">
    <property type="entry name" value="PTS_EIIA_man-typ_sf"/>
</dbReference>
<dbReference type="InterPro" id="IPR004701">
    <property type="entry name" value="PTS_EIIA_man-typ"/>
</dbReference>
<evidence type="ECO:0000256" key="7">
    <source>
        <dbReference type="ARBA" id="ARBA00022777"/>
    </source>
</evidence>
<organism evidence="9 10">
    <name type="scientific">Ktedonospora formicarum</name>
    <dbReference type="NCBI Taxonomy" id="2778364"/>
    <lineage>
        <taxon>Bacteria</taxon>
        <taxon>Bacillati</taxon>
        <taxon>Chloroflexota</taxon>
        <taxon>Ktedonobacteria</taxon>
        <taxon>Ktedonobacterales</taxon>
        <taxon>Ktedonobacteraceae</taxon>
        <taxon>Ktedonospora</taxon>
    </lineage>
</organism>
<dbReference type="PANTHER" id="PTHR33799">
    <property type="entry name" value="PTS PERMEASE-RELATED-RELATED"/>
    <property type="match status" value="1"/>
</dbReference>
<dbReference type="Proteomes" id="UP000612362">
    <property type="component" value="Unassembled WGS sequence"/>
</dbReference>
<dbReference type="RefSeq" id="WP_220192257.1">
    <property type="nucleotide sequence ID" value="NZ_BNJF01000001.1"/>
</dbReference>
<name>A0A8J3HX95_9CHLR</name>
<keyword evidence="7" id="KW-0418">Kinase</keyword>
<accession>A0A8J3HX95</accession>
<dbReference type="PROSITE" id="PS51096">
    <property type="entry name" value="PTS_EIIA_TYPE_4"/>
    <property type="match status" value="1"/>
</dbReference>
<dbReference type="GO" id="GO:0016301">
    <property type="term" value="F:kinase activity"/>
    <property type="evidence" value="ECO:0007669"/>
    <property type="project" value="UniProtKB-KW"/>
</dbReference>
<keyword evidence="10" id="KW-1185">Reference proteome</keyword>
<dbReference type="EMBL" id="BNJF01000001">
    <property type="protein sequence ID" value="GHO42750.1"/>
    <property type="molecule type" value="Genomic_DNA"/>
</dbReference>